<organism evidence="7 8">
    <name type="scientific">Providencia rettgeri</name>
    <dbReference type="NCBI Taxonomy" id="587"/>
    <lineage>
        <taxon>Bacteria</taxon>
        <taxon>Pseudomonadati</taxon>
        <taxon>Pseudomonadota</taxon>
        <taxon>Gammaproteobacteria</taxon>
        <taxon>Enterobacterales</taxon>
        <taxon>Morganellaceae</taxon>
        <taxon>Providencia</taxon>
    </lineage>
</organism>
<dbReference type="PANTHER" id="PTHR35892">
    <property type="entry name" value="OUTER MEMBRANE PROTEIN PAGN-RELATED"/>
    <property type="match status" value="1"/>
</dbReference>
<keyword evidence="4 6" id="KW-0732">Signal</keyword>
<proteinExistence type="predicted"/>
<feature type="chain" id="PRO_5016904932" evidence="6">
    <location>
        <begin position="25"/>
        <end position="204"/>
    </location>
</feature>
<dbReference type="GO" id="GO:0016020">
    <property type="term" value="C:membrane"/>
    <property type="evidence" value="ECO:0007669"/>
    <property type="project" value="UniProtKB-SubCell"/>
</dbReference>
<feature type="signal peptide" evidence="6">
    <location>
        <begin position="1"/>
        <end position="24"/>
    </location>
</feature>
<dbReference type="Proteomes" id="UP000254208">
    <property type="component" value="Unassembled WGS sequence"/>
</dbReference>
<accession>A0A379FUS5</accession>
<reference evidence="7 8" key="1">
    <citation type="submission" date="2018-06" db="EMBL/GenBank/DDBJ databases">
        <authorList>
            <consortium name="Pathogen Informatics"/>
            <person name="Doyle S."/>
        </authorList>
    </citation>
    <scope>NUCLEOTIDE SEQUENCE [LARGE SCALE GENOMIC DNA]</scope>
    <source>
        <strain evidence="7 8">NCTC11801</strain>
    </source>
</reference>
<dbReference type="EMBL" id="UGTZ01000001">
    <property type="protein sequence ID" value="SUC32113.1"/>
    <property type="molecule type" value="Genomic_DNA"/>
</dbReference>
<dbReference type="Gene3D" id="2.40.160.20">
    <property type="match status" value="1"/>
</dbReference>
<evidence type="ECO:0000256" key="3">
    <source>
        <dbReference type="ARBA" id="ARBA00022692"/>
    </source>
</evidence>
<evidence type="ECO:0000313" key="8">
    <source>
        <dbReference type="Proteomes" id="UP000254208"/>
    </source>
</evidence>
<dbReference type="InterPro" id="IPR051723">
    <property type="entry name" value="Bact_OM_Invasion-Related"/>
</dbReference>
<dbReference type="InterPro" id="IPR000758">
    <property type="entry name" value="Enterovir_OMP"/>
</dbReference>
<comment type="subcellular location">
    <subcellularLocation>
        <location evidence="1">Membrane</location>
        <topology evidence="1">Multi-pass membrane protein</topology>
    </subcellularLocation>
</comment>
<evidence type="ECO:0000256" key="5">
    <source>
        <dbReference type="ARBA" id="ARBA00023136"/>
    </source>
</evidence>
<dbReference type="GO" id="GO:0044384">
    <property type="term" value="C:host outer membrane"/>
    <property type="evidence" value="ECO:0007669"/>
    <property type="project" value="InterPro"/>
</dbReference>
<dbReference type="AlphaFoldDB" id="A0A379FUS5"/>
<dbReference type="PANTHER" id="PTHR35892:SF2">
    <property type="entry name" value="OUTER MEMBRANE PROTEIN PAGN"/>
    <property type="match status" value="1"/>
</dbReference>
<dbReference type="InterPro" id="IPR011250">
    <property type="entry name" value="OMP/PagP_B-barrel"/>
</dbReference>
<dbReference type="SUPFAM" id="SSF56925">
    <property type="entry name" value="OMPA-like"/>
    <property type="match status" value="1"/>
</dbReference>
<dbReference type="PRINTS" id="PR00316">
    <property type="entry name" value="ENTEROVIROMP"/>
</dbReference>
<evidence type="ECO:0000313" key="7">
    <source>
        <dbReference type="EMBL" id="SUC32113.1"/>
    </source>
</evidence>
<protein>
    <submittedName>
        <fullName evidence="7">Attachment invasion locus protein</fullName>
    </submittedName>
</protein>
<dbReference type="PROSITE" id="PS51257">
    <property type="entry name" value="PROKAR_LIPOPROTEIN"/>
    <property type="match status" value="1"/>
</dbReference>
<keyword evidence="5" id="KW-0472">Membrane</keyword>
<evidence type="ECO:0000256" key="1">
    <source>
        <dbReference type="ARBA" id="ARBA00004141"/>
    </source>
</evidence>
<name>A0A379FUS5_PRORE</name>
<keyword evidence="2" id="KW-1134">Transmembrane beta strand</keyword>
<keyword evidence="3" id="KW-0812">Transmembrane</keyword>
<evidence type="ECO:0000256" key="2">
    <source>
        <dbReference type="ARBA" id="ARBA00022452"/>
    </source>
</evidence>
<gene>
    <name evidence="7" type="primary">ail_1</name>
    <name evidence="7" type="ORF">NCTC11801_03088</name>
</gene>
<dbReference type="Pfam" id="PF06316">
    <property type="entry name" value="Ail_Lom"/>
    <property type="match status" value="1"/>
</dbReference>
<evidence type="ECO:0000256" key="4">
    <source>
        <dbReference type="ARBA" id="ARBA00022729"/>
    </source>
</evidence>
<sequence length="204" mass="22377">MNKITQGMMAAIVAGCFMGNVAQADNHTVSIGYAQSKVQDFKNIRGVNVQYRYEWDSPISVLGSFSYMKGDKSWSFTDYADDYYHQKIDVKSYSLLAGPAYRINDIVNLYGLLGLSHTKAKGDYQWVNSVGGNTATGHEEGHVSKNSTNFAYGAGVIINPMENIAVNIGYEGTQADMDGHKSMNGFNISVGYRFLGDSAKNPYS</sequence>
<evidence type="ECO:0000256" key="6">
    <source>
        <dbReference type="SAM" id="SignalP"/>
    </source>
</evidence>